<evidence type="ECO:0000313" key="2">
    <source>
        <dbReference type="EMBL" id="QHT95439.1"/>
    </source>
</evidence>
<sequence>MNENKLIMAHIQLPIQIIDNMIEPLQDYLHISFTPCDELPERTNCDLQTALSDKIEEYLQQQNKVIEQSQEADEPTYYEEEKIQTHEETPDNASLYITLEELSKKKKALHHKHSTFRKYPKHMHNISMKRRIIS</sequence>
<proteinExistence type="predicted"/>
<accession>A0A6C0IRP7</accession>
<dbReference type="EMBL" id="MN740240">
    <property type="protein sequence ID" value="QHT95439.1"/>
    <property type="molecule type" value="Genomic_DNA"/>
</dbReference>
<feature type="compositionally biased region" description="Basic and acidic residues" evidence="1">
    <location>
        <begin position="79"/>
        <end position="89"/>
    </location>
</feature>
<name>A0A6C0IRP7_9ZZZZ</name>
<evidence type="ECO:0000256" key="1">
    <source>
        <dbReference type="SAM" id="MobiDB-lite"/>
    </source>
</evidence>
<protein>
    <submittedName>
        <fullName evidence="2">Uncharacterized protein</fullName>
    </submittedName>
</protein>
<dbReference type="AlphaFoldDB" id="A0A6C0IRP7"/>
<reference evidence="2" key="1">
    <citation type="journal article" date="2020" name="Nature">
        <title>Giant virus diversity and host interactions through global metagenomics.</title>
        <authorList>
            <person name="Schulz F."/>
            <person name="Roux S."/>
            <person name="Paez-Espino D."/>
            <person name="Jungbluth S."/>
            <person name="Walsh D.A."/>
            <person name="Denef V.J."/>
            <person name="McMahon K.D."/>
            <person name="Konstantinidis K.T."/>
            <person name="Eloe-Fadrosh E.A."/>
            <person name="Kyrpides N.C."/>
            <person name="Woyke T."/>
        </authorList>
    </citation>
    <scope>NUCLEOTIDE SEQUENCE</scope>
    <source>
        <strain evidence="2">GVMAG-M-3300024261-8</strain>
    </source>
</reference>
<feature type="region of interest" description="Disordered" evidence="1">
    <location>
        <begin position="67"/>
        <end position="91"/>
    </location>
</feature>
<organism evidence="2">
    <name type="scientific">viral metagenome</name>
    <dbReference type="NCBI Taxonomy" id="1070528"/>
    <lineage>
        <taxon>unclassified sequences</taxon>
        <taxon>metagenomes</taxon>
        <taxon>organismal metagenomes</taxon>
    </lineage>
</organism>